<dbReference type="AlphaFoldDB" id="A0A915I1Z7"/>
<proteinExistence type="predicted"/>
<evidence type="ECO:0000313" key="2">
    <source>
        <dbReference type="WBParaSite" id="nRc.2.0.1.t07492-RA"/>
    </source>
</evidence>
<organism evidence="1 2">
    <name type="scientific">Romanomermis culicivorax</name>
    <name type="common">Nematode worm</name>
    <dbReference type="NCBI Taxonomy" id="13658"/>
    <lineage>
        <taxon>Eukaryota</taxon>
        <taxon>Metazoa</taxon>
        <taxon>Ecdysozoa</taxon>
        <taxon>Nematoda</taxon>
        <taxon>Enoplea</taxon>
        <taxon>Dorylaimia</taxon>
        <taxon>Mermithida</taxon>
        <taxon>Mermithoidea</taxon>
        <taxon>Mermithidae</taxon>
        <taxon>Romanomermis</taxon>
    </lineage>
</organism>
<protein>
    <submittedName>
        <fullName evidence="2">Uncharacterized protein</fullName>
    </submittedName>
</protein>
<name>A0A915I1Z7_ROMCU</name>
<keyword evidence="1" id="KW-1185">Reference proteome</keyword>
<evidence type="ECO:0000313" key="1">
    <source>
        <dbReference type="Proteomes" id="UP000887565"/>
    </source>
</evidence>
<dbReference type="Proteomes" id="UP000887565">
    <property type="component" value="Unplaced"/>
</dbReference>
<sequence length="127" mass="14416">MPVFYQLTIGEQAENFTSFQQLGNTIAKARSIFNPRKAEIGTVEQSILDHYIEIQDVKLRLKIVAVVCPQTDLFLNAMHNNVLEENPEAENVSFCEDKSGTFNQMEEIEAEKWVPQAQPSPHQPPSQ</sequence>
<dbReference type="WBParaSite" id="nRc.2.0.1.t07492-RA">
    <property type="protein sequence ID" value="nRc.2.0.1.t07492-RA"/>
    <property type="gene ID" value="nRc.2.0.1.g07492"/>
</dbReference>
<reference evidence="2" key="1">
    <citation type="submission" date="2022-11" db="UniProtKB">
        <authorList>
            <consortium name="WormBaseParasite"/>
        </authorList>
    </citation>
    <scope>IDENTIFICATION</scope>
</reference>
<accession>A0A915I1Z7</accession>